<accession>A0A3B4B389</accession>
<dbReference type="CDD" id="cd00303">
    <property type="entry name" value="retropepsin_like"/>
    <property type="match status" value="1"/>
</dbReference>
<name>A0A3B4B389_9GOBI</name>
<feature type="signal peptide" evidence="1">
    <location>
        <begin position="1"/>
        <end position="23"/>
    </location>
</feature>
<evidence type="ECO:0008006" key="4">
    <source>
        <dbReference type="Google" id="ProtNLM"/>
    </source>
</evidence>
<feature type="chain" id="PRO_5017475980" description="Peptidase A2 domain-containing protein" evidence="1">
    <location>
        <begin position="24"/>
        <end position="143"/>
    </location>
</feature>
<protein>
    <recommendedName>
        <fullName evidence="4">Peptidase A2 domain-containing protein</fullName>
    </recommendedName>
</protein>
<proteinExistence type="predicted"/>
<keyword evidence="3" id="KW-1185">Reference proteome</keyword>
<evidence type="ECO:0000313" key="3">
    <source>
        <dbReference type="Proteomes" id="UP000261520"/>
    </source>
</evidence>
<sequence length="143" mass="15956">MWSLLSWISFVLRQIPLPEPAQCLCLRPSSPRPVRPCHPPTPFISTGTDFLVSDPPCFTSDAPKIQYMHGSLRGRALQWQHILEKKHNRFQLDSTFCVTLPVLALIDSGAEEDFLDQQVAEQSGVRLEPLKQPLTALALNGPG</sequence>
<reference evidence="2" key="2">
    <citation type="submission" date="2025-09" db="UniProtKB">
        <authorList>
            <consortium name="Ensembl"/>
        </authorList>
    </citation>
    <scope>IDENTIFICATION</scope>
</reference>
<keyword evidence="1" id="KW-0732">Signal</keyword>
<dbReference type="Proteomes" id="UP000261520">
    <property type="component" value="Unplaced"/>
</dbReference>
<dbReference type="Ensembl" id="ENSPMGT00000025639.1">
    <property type="protein sequence ID" value="ENSPMGP00000024062.1"/>
    <property type="gene ID" value="ENSPMGG00000019460.1"/>
</dbReference>
<dbReference type="AlphaFoldDB" id="A0A3B4B389"/>
<reference evidence="2" key="1">
    <citation type="submission" date="2025-08" db="UniProtKB">
        <authorList>
            <consortium name="Ensembl"/>
        </authorList>
    </citation>
    <scope>IDENTIFICATION</scope>
</reference>
<evidence type="ECO:0000313" key="2">
    <source>
        <dbReference type="Ensembl" id="ENSPMGP00000024062.1"/>
    </source>
</evidence>
<organism evidence="2 3">
    <name type="scientific">Periophthalmus magnuspinnatus</name>
    <dbReference type="NCBI Taxonomy" id="409849"/>
    <lineage>
        <taxon>Eukaryota</taxon>
        <taxon>Metazoa</taxon>
        <taxon>Chordata</taxon>
        <taxon>Craniata</taxon>
        <taxon>Vertebrata</taxon>
        <taxon>Euteleostomi</taxon>
        <taxon>Actinopterygii</taxon>
        <taxon>Neopterygii</taxon>
        <taxon>Teleostei</taxon>
        <taxon>Neoteleostei</taxon>
        <taxon>Acanthomorphata</taxon>
        <taxon>Gobiaria</taxon>
        <taxon>Gobiiformes</taxon>
        <taxon>Gobioidei</taxon>
        <taxon>Gobiidae</taxon>
        <taxon>Oxudercinae</taxon>
        <taxon>Periophthalmus</taxon>
    </lineage>
</organism>
<evidence type="ECO:0000256" key="1">
    <source>
        <dbReference type="SAM" id="SignalP"/>
    </source>
</evidence>